<dbReference type="HOGENOM" id="CLU_363764_0_0_1"/>
<proteinExistence type="predicted"/>
<evidence type="ECO:0000313" key="2">
    <source>
        <dbReference type="EMBL" id="KDN52126.1"/>
    </source>
</evidence>
<dbReference type="Proteomes" id="UP000027361">
    <property type="component" value="Unassembled WGS sequence"/>
</dbReference>
<keyword evidence="3" id="KW-1185">Reference proteome</keyword>
<feature type="compositionally biased region" description="Acidic residues" evidence="1">
    <location>
        <begin position="352"/>
        <end position="373"/>
    </location>
</feature>
<feature type="compositionally biased region" description="Polar residues" evidence="1">
    <location>
        <begin position="200"/>
        <end position="212"/>
    </location>
</feature>
<comment type="caution">
    <text evidence="2">The sequence shown here is derived from an EMBL/GenBank/DDBJ whole genome shotgun (WGS) entry which is preliminary data.</text>
</comment>
<feature type="region of interest" description="Disordered" evidence="1">
    <location>
        <begin position="192"/>
        <end position="218"/>
    </location>
</feature>
<gene>
    <name evidence="2" type="ORF">K437DRAFT_272668</name>
</gene>
<feature type="compositionally biased region" description="Low complexity" evidence="1">
    <location>
        <begin position="374"/>
        <end position="390"/>
    </location>
</feature>
<feature type="compositionally biased region" description="Pro residues" evidence="1">
    <location>
        <begin position="468"/>
        <end position="478"/>
    </location>
</feature>
<feature type="compositionally biased region" description="Polar residues" evidence="1">
    <location>
        <begin position="512"/>
        <end position="539"/>
    </location>
</feature>
<dbReference type="AlphaFoldDB" id="A0A066WEC3"/>
<dbReference type="EMBL" id="JMSN01000013">
    <property type="protein sequence ID" value="KDN52126.1"/>
    <property type="molecule type" value="Genomic_DNA"/>
</dbReference>
<feature type="region of interest" description="Disordered" evidence="1">
    <location>
        <begin position="318"/>
        <end position="539"/>
    </location>
</feature>
<dbReference type="InParanoid" id="A0A066WEC3"/>
<feature type="region of interest" description="Disordered" evidence="1">
    <location>
        <begin position="615"/>
        <end position="635"/>
    </location>
</feature>
<dbReference type="RefSeq" id="XP_013244981.1">
    <property type="nucleotide sequence ID" value="XM_013389527.1"/>
</dbReference>
<accession>A0A066WEC3</accession>
<dbReference type="STRING" id="1037660.A0A066WEC3"/>
<feature type="region of interest" description="Disordered" evidence="1">
    <location>
        <begin position="258"/>
        <end position="288"/>
    </location>
</feature>
<dbReference type="GeneID" id="25266366"/>
<organism evidence="2 3">
    <name type="scientific">Tilletiaria anomala (strain ATCC 24038 / CBS 436.72 / UBC 951)</name>
    <dbReference type="NCBI Taxonomy" id="1037660"/>
    <lineage>
        <taxon>Eukaryota</taxon>
        <taxon>Fungi</taxon>
        <taxon>Dikarya</taxon>
        <taxon>Basidiomycota</taxon>
        <taxon>Ustilaginomycotina</taxon>
        <taxon>Exobasidiomycetes</taxon>
        <taxon>Georgefischeriales</taxon>
        <taxon>Tilletiariaceae</taxon>
        <taxon>Tilletiaria</taxon>
    </lineage>
</organism>
<feature type="region of interest" description="Disordered" evidence="1">
    <location>
        <begin position="749"/>
        <end position="768"/>
    </location>
</feature>
<feature type="compositionally biased region" description="Basic residues" evidence="1">
    <location>
        <begin position="487"/>
        <end position="498"/>
    </location>
</feature>
<protein>
    <submittedName>
        <fullName evidence="2">Uncharacterized protein</fullName>
    </submittedName>
</protein>
<evidence type="ECO:0000256" key="1">
    <source>
        <dbReference type="SAM" id="MobiDB-lite"/>
    </source>
</evidence>
<feature type="compositionally biased region" description="Low complexity" evidence="1">
    <location>
        <begin position="277"/>
        <end position="288"/>
    </location>
</feature>
<name>A0A066WEC3_TILAU</name>
<sequence length="768" mass="82863">MPSLLRVNITSPLRHCLRTAAQVYYTTKMYLHRRDQHVFSTNGAGERAASLPQPSHQAAYTSSYIHSYSQGQNQSQAFSNAGSSSTSFRLRIRTLEPLPVRTFLIAFFPERDSLQGVRDRVLDALRRRQTVGSQTPPYAEVEDEALLLSIGGFEVDEVDVLRDEDLIEVSYRPSGSQALQAMAKSEILSSATCKRPRESAYTQKSISPNGRSDSPLHEHTDDLAMMADASRVIELMRSELGVVGRPEMSKAAMYIDTASESDTSGLPNRKRQRLKQSSLPSSTTGSSVPTVNAALQAFEAAKAARKRKDDVVNFEYADALDHSPSDGPPSEASLHKERNGAAQPLQHSSETNGEDSSDGTSDDTSDGTSDDTSDGTSDGSSSLESDSSLSAENSDANEQDAVGAAPAALSVSSSSLSSTPLSTEGSTPSVATSTSEACSSSSASAALKATDDQPAVPKPPPRHRYVSPPRPVTPPGGWVPPGCGSLRTKKRNRKRRERAKGLATPEVPRESVTPQISVGSNNSELTAHNQKGETASFTLDTRPDIQAQPEEYHTHPALCRNGPYSDFEIQLPPGEGSLGIEPQSKPKIHTRRAVAAARYIPRESDISAAEASLTFDRGSHPAPAPSMREPSSIPTNMKITSIDCPAWYNQQWVGDDEHFDSAANEETTQDDVPNMTAAMEYDGAWEGEIEVADAYKQMQAQTREALQEEKGREQAAEPYTLLGAADIAEAEARDMQKWSLPLAFGKTSGFATSTPSFATDELDYGSIE</sequence>
<evidence type="ECO:0000313" key="3">
    <source>
        <dbReference type="Proteomes" id="UP000027361"/>
    </source>
</evidence>
<feature type="region of interest" description="Disordered" evidence="1">
    <location>
        <begin position="555"/>
        <end position="589"/>
    </location>
</feature>
<reference evidence="2 3" key="1">
    <citation type="submission" date="2014-05" db="EMBL/GenBank/DDBJ databases">
        <title>Draft genome sequence of a rare smut relative, Tilletiaria anomala UBC 951.</title>
        <authorList>
            <consortium name="DOE Joint Genome Institute"/>
            <person name="Toome M."/>
            <person name="Kuo A."/>
            <person name="Henrissat B."/>
            <person name="Lipzen A."/>
            <person name="Tritt A."/>
            <person name="Yoshinaga Y."/>
            <person name="Zane M."/>
            <person name="Barry K."/>
            <person name="Grigoriev I.V."/>
            <person name="Spatafora J.W."/>
            <person name="Aimea M.C."/>
        </authorList>
    </citation>
    <scope>NUCLEOTIDE SEQUENCE [LARGE SCALE GENOMIC DNA]</scope>
    <source>
        <strain evidence="2 3">UBC 951</strain>
    </source>
</reference>
<feature type="compositionally biased region" description="Low complexity" evidence="1">
    <location>
        <begin position="401"/>
        <end position="448"/>
    </location>
</feature>